<keyword evidence="2" id="KW-1185">Reference proteome</keyword>
<dbReference type="PANTHER" id="PTHR40590:SF1">
    <property type="entry name" value="CYTOPLASMIC PROTEIN"/>
    <property type="match status" value="1"/>
</dbReference>
<dbReference type="EMBL" id="JAQIPB010000006">
    <property type="protein sequence ID" value="MDA7417345.1"/>
    <property type="molecule type" value="Genomic_DNA"/>
</dbReference>
<comment type="caution">
    <text evidence="1">The sequence shown here is derived from an EMBL/GenBank/DDBJ whole genome shotgun (WGS) entry which is preliminary data.</text>
</comment>
<organism evidence="1 2">
    <name type="scientific">Xenophilus arseniciresistens</name>
    <dbReference type="NCBI Taxonomy" id="1283306"/>
    <lineage>
        <taxon>Bacteria</taxon>
        <taxon>Pseudomonadati</taxon>
        <taxon>Pseudomonadota</taxon>
        <taxon>Betaproteobacteria</taxon>
        <taxon>Burkholderiales</taxon>
        <taxon>Comamonadaceae</taxon>
        <taxon>Xenophilus</taxon>
    </lineage>
</organism>
<dbReference type="InterPro" id="IPR047111">
    <property type="entry name" value="YbaP-like"/>
</dbReference>
<evidence type="ECO:0000313" key="1">
    <source>
        <dbReference type="EMBL" id="MDA7417345.1"/>
    </source>
</evidence>
<dbReference type="PANTHER" id="PTHR40590">
    <property type="entry name" value="CYTOPLASMIC PROTEIN-RELATED"/>
    <property type="match status" value="1"/>
</dbReference>
<dbReference type="CDD" id="cd14789">
    <property type="entry name" value="Tiki"/>
    <property type="match status" value="1"/>
</dbReference>
<dbReference type="AlphaFoldDB" id="A0AAE3N7C5"/>
<evidence type="ECO:0000313" key="2">
    <source>
        <dbReference type="Proteomes" id="UP001212602"/>
    </source>
</evidence>
<reference evidence="1" key="1">
    <citation type="submission" date="2023-01" db="EMBL/GenBank/DDBJ databases">
        <title>Xenophilus mangrovi sp. nov., isolated from soil of Mangrove nature reserve.</title>
        <authorList>
            <person name="Xu S."/>
            <person name="Liu Z."/>
            <person name="Xu Y."/>
        </authorList>
    </citation>
    <scope>NUCLEOTIDE SEQUENCE</scope>
    <source>
        <strain evidence="1">YW8</strain>
    </source>
</reference>
<gene>
    <name evidence="1" type="ORF">PGB34_13325</name>
</gene>
<proteinExistence type="predicted"/>
<dbReference type="Pfam" id="PF01963">
    <property type="entry name" value="TraB_PrgY_gumN"/>
    <property type="match status" value="1"/>
</dbReference>
<sequence length="335" mass="36267">MSRILFGHASSHAWQSAAASLPAPRVSTSARRMLTPVSRRREMLLALALAPWLKALATPAETPPQAGEGGLLYRAVRGESTVFLYGTIHVGSASFYPLSPRVLRPLRRAEVLVVEVDLLAPDLASAFRQHGTLPADAPSLSIAEADAQRIDPMLRAAQIDPAFARRFKPEVLAMTLVGLAAAPLGLSTAYGVDYFLLGFARAAGIPVVELEGFAMQMTMNDTLPEAQRQAMLSEALEDLASGHSTRVVSRVVRGWQEHDLSLLDPEADPSRSPELHKIFVKQMAERNEAMAQRIGALSGGQYQRLFVAVGALHLVGPQALPALLERQGYRVARLM</sequence>
<protein>
    <submittedName>
        <fullName evidence="1">TraB/GumN family protein</fullName>
    </submittedName>
</protein>
<dbReference type="RefSeq" id="WP_271428583.1">
    <property type="nucleotide sequence ID" value="NZ_JAQIPB010000006.1"/>
</dbReference>
<dbReference type="Proteomes" id="UP001212602">
    <property type="component" value="Unassembled WGS sequence"/>
</dbReference>
<accession>A0AAE3N7C5</accession>
<dbReference type="InterPro" id="IPR002816">
    <property type="entry name" value="TraB/PrgY/GumN_fam"/>
</dbReference>
<name>A0AAE3N7C5_9BURK</name>